<keyword evidence="4" id="KW-0472">Membrane</keyword>
<keyword evidence="7" id="KW-1185">Reference proteome</keyword>
<proteinExistence type="predicted"/>
<dbReference type="GO" id="GO:0003677">
    <property type="term" value="F:DNA binding"/>
    <property type="evidence" value="ECO:0007669"/>
    <property type="project" value="UniProtKB-KW"/>
</dbReference>
<keyword evidence="1" id="KW-0805">Transcription regulation</keyword>
<evidence type="ECO:0000256" key="4">
    <source>
        <dbReference type="SAM" id="Phobius"/>
    </source>
</evidence>
<dbReference type="InterPro" id="IPR036390">
    <property type="entry name" value="WH_DNA-bd_sf"/>
</dbReference>
<evidence type="ECO:0000313" key="7">
    <source>
        <dbReference type="Proteomes" id="UP000216605"/>
    </source>
</evidence>
<dbReference type="InterPro" id="IPR002577">
    <property type="entry name" value="HTH_HxlR"/>
</dbReference>
<organism evidence="6 7">
    <name type="scientific">Flavobacterium cyanobacteriorum</name>
    <dbReference type="NCBI Taxonomy" id="2022802"/>
    <lineage>
        <taxon>Bacteria</taxon>
        <taxon>Pseudomonadati</taxon>
        <taxon>Bacteroidota</taxon>
        <taxon>Flavobacteriia</taxon>
        <taxon>Flavobacteriales</taxon>
        <taxon>Flavobacteriaceae</taxon>
        <taxon>Flavobacterium</taxon>
    </lineage>
</organism>
<evidence type="ECO:0000256" key="2">
    <source>
        <dbReference type="ARBA" id="ARBA00023125"/>
    </source>
</evidence>
<feature type="transmembrane region" description="Helical" evidence="4">
    <location>
        <begin position="44"/>
        <end position="62"/>
    </location>
</feature>
<accession>A0A256A6T4</accession>
<evidence type="ECO:0000313" key="6">
    <source>
        <dbReference type="EMBL" id="OYQ49299.1"/>
    </source>
</evidence>
<dbReference type="PROSITE" id="PS51118">
    <property type="entry name" value="HTH_HXLR"/>
    <property type="match status" value="1"/>
</dbReference>
<sequence>METSIQKVTSKGINLKDALPNASDYTECTKHLLPLMDTMDLLSGRWKFVILLALWFGGRMRFKEIQRNIPKITGKVLSKELKDLEEHGILTRTVYDTSPVSVVYELTTYGKTLDKVILALREWGVNHRKKVLSK</sequence>
<keyword evidence="3" id="KW-0804">Transcription</keyword>
<keyword evidence="4" id="KW-1133">Transmembrane helix</keyword>
<evidence type="ECO:0000256" key="3">
    <source>
        <dbReference type="ARBA" id="ARBA00023163"/>
    </source>
</evidence>
<keyword evidence="2" id="KW-0238">DNA-binding</keyword>
<gene>
    <name evidence="6" type="ORF">CHU92_00340</name>
</gene>
<feature type="domain" description="HTH hxlR-type" evidence="5">
    <location>
        <begin position="28"/>
        <end position="132"/>
    </location>
</feature>
<evidence type="ECO:0000259" key="5">
    <source>
        <dbReference type="PROSITE" id="PS51118"/>
    </source>
</evidence>
<comment type="caution">
    <text evidence="6">The sequence shown here is derived from an EMBL/GenBank/DDBJ whole genome shotgun (WGS) entry which is preliminary data.</text>
</comment>
<protein>
    <recommendedName>
        <fullName evidence="5">HTH hxlR-type domain-containing protein</fullName>
    </recommendedName>
</protein>
<dbReference type="Proteomes" id="UP000216605">
    <property type="component" value="Unassembled WGS sequence"/>
</dbReference>
<dbReference type="PANTHER" id="PTHR33204">
    <property type="entry name" value="TRANSCRIPTIONAL REGULATOR, MARR FAMILY"/>
    <property type="match status" value="1"/>
</dbReference>
<name>A0A256A6T4_9FLAO</name>
<dbReference type="SUPFAM" id="SSF46785">
    <property type="entry name" value="Winged helix' DNA-binding domain"/>
    <property type="match status" value="1"/>
</dbReference>
<dbReference type="EMBL" id="NOXV01000039">
    <property type="protein sequence ID" value="OYQ49299.1"/>
    <property type="molecule type" value="Genomic_DNA"/>
</dbReference>
<evidence type="ECO:0000256" key="1">
    <source>
        <dbReference type="ARBA" id="ARBA00023015"/>
    </source>
</evidence>
<reference evidence="6 7" key="1">
    <citation type="submission" date="2017-07" db="EMBL/GenBank/DDBJ databases">
        <title>Flavobacterium cyanobacteriorum sp. nov., isolated from cyanobacterial aggregates in a eutrophic lake.</title>
        <authorList>
            <person name="Cai H."/>
        </authorList>
    </citation>
    <scope>NUCLEOTIDE SEQUENCE [LARGE SCALE GENOMIC DNA]</scope>
    <source>
        <strain evidence="6 7">TH021</strain>
    </source>
</reference>
<keyword evidence="4" id="KW-0812">Transmembrane</keyword>
<dbReference type="OrthoDB" id="769662at2"/>
<dbReference type="RefSeq" id="WP_094411467.1">
    <property type="nucleotide sequence ID" value="NZ_NOXV01000039.1"/>
</dbReference>
<dbReference type="Pfam" id="PF01638">
    <property type="entry name" value="HxlR"/>
    <property type="match status" value="1"/>
</dbReference>
<dbReference type="InterPro" id="IPR036388">
    <property type="entry name" value="WH-like_DNA-bd_sf"/>
</dbReference>
<dbReference type="Gene3D" id="1.10.10.10">
    <property type="entry name" value="Winged helix-like DNA-binding domain superfamily/Winged helix DNA-binding domain"/>
    <property type="match status" value="1"/>
</dbReference>
<dbReference type="AlphaFoldDB" id="A0A256A6T4"/>